<name>A0A6I2MAU7_9BACI</name>
<evidence type="ECO:0000313" key="3">
    <source>
        <dbReference type="Proteomes" id="UP000441585"/>
    </source>
</evidence>
<evidence type="ECO:0000313" key="2">
    <source>
        <dbReference type="EMBL" id="MRX54457.1"/>
    </source>
</evidence>
<dbReference type="Pfam" id="PF01521">
    <property type="entry name" value="Fe-S_biosyn"/>
    <property type="match status" value="1"/>
</dbReference>
<dbReference type="RefSeq" id="WP_070877052.1">
    <property type="nucleotide sequence ID" value="NZ_CAJGAA010000002.1"/>
</dbReference>
<dbReference type="InterPro" id="IPR000361">
    <property type="entry name" value="ATAP_core_dom"/>
</dbReference>
<protein>
    <submittedName>
        <fullName evidence="2">Iron-sulfur cluster biosynthesis family protein</fullName>
    </submittedName>
</protein>
<dbReference type="AlphaFoldDB" id="A0A6I2MAU7"/>
<accession>A0A6I2MAU7</accession>
<gene>
    <name evidence="2" type="ORF">GJU41_10780</name>
</gene>
<dbReference type="InterPro" id="IPR035903">
    <property type="entry name" value="HesB-like_dom_sf"/>
</dbReference>
<comment type="caution">
    <text evidence="2">The sequence shown here is derived from an EMBL/GenBank/DDBJ whole genome shotgun (WGS) entry which is preliminary data.</text>
</comment>
<keyword evidence="3" id="KW-1185">Reference proteome</keyword>
<feature type="domain" description="Core" evidence="1">
    <location>
        <begin position="1"/>
        <end position="100"/>
    </location>
</feature>
<evidence type="ECO:0000259" key="1">
    <source>
        <dbReference type="Pfam" id="PF01521"/>
    </source>
</evidence>
<reference evidence="2 3" key="1">
    <citation type="submission" date="2019-11" db="EMBL/GenBank/DDBJ databases">
        <title>Bacillus idriensis genome.</title>
        <authorList>
            <person name="Konopka E.N."/>
            <person name="Newman J.D."/>
        </authorList>
    </citation>
    <scope>NUCLEOTIDE SEQUENCE [LARGE SCALE GENOMIC DNA]</scope>
    <source>
        <strain evidence="2 3">DSM 19097</strain>
    </source>
</reference>
<dbReference type="SUPFAM" id="SSF89360">
    <property type="entry name" value="HesB-like domain"/>
    <property type="match status" value="1"/>
</dbReference>
<dbReference type="EMBL" id="WKKF01000002">
    <property type="protein sequence ID" value="MRX54457.1"/>
    <property type="molecule type" value="Genomic_DNA"/>
</dbReference>
<dbReference type="Gene3D" id="2.60.300.12">
    <property type="entry name" value="HesB-like domain"/>
    <property type="match status" value="1"/>
</dbReference>
<proteinExistence type="predicted"/>
<dbReference type="Proteomes" id="UP000441585">
    <property type="component" value="Unassembled WGS sequence"/>
</dbReference>
<sequence length="103" mass="12264">MNITITEQAKSKLSEIPDDKLIQLSFDRGSCDIVNTLYEMKVINKREKEPYEKVITSEKLDFIVDDDFEDTYDHELTIDYSNHFFVFKNKNQTFNNRIGLRYV</sequence>
<organism evidence="2 3">
    <name type="scientific">Metabacillus idriensis</name>
    <dbReference type="NCBI Taxonomy" id="324768"/>
    <lineage>
        <taxon>Bacteria</taxon>
        <taxon>Bacillati</taxon>
        <taxon>Bacillota</taxon>
        <taxon>Bacilli</taxon>
        <taxon>Bacillales</taxon>
        <taxon>Bacillaceae</taxon>
        <taxon>Metabacillus</taxon>
    </lineage>
</organism>